<reference evidence="2 3" key="1">
    <citation type="submission" date="2018-08" db="EMBL/GenBank/DDBJ databases">
        <title>A genome reference for cultivated species of the human gut microbiota.</title>
        <authorList>
            <person name="Zou Y."/>
            <person name="Xue W."/>
            <person name="Luo G."/>
        </authorList>
    </citation>
    <scope>NUCLEOTIDE SEQUENCE [LARGE SCALE GENOMIC DNA]</scope>
    <source>
        <strain evidence="2 3">AM43-11</strain>
    </source>
</reference>
<name>A0A3R6CJ74_9FIRM</name>
<organism evidence="2 3">
    <name type="scientific">Roseburia intestinalis</name>
    <dbReference type="NCBI Taxonomy" id="166486"/>
    <lineage>
        <taxon>Bacteria</taxon>
        <taxon>Bacillati</taxon>
        <taxon>Bacillota</taxon>
        <taxon>Clostridia</taxon>
        <taxon>Lachnospirales</taxon>
        <taxon>Lachnospiraceae</taxon>
        <taxon>Roseburia</taxon>
    </lineage>
</organism>
<dbReference type="EMBL" id="QSFP01000002">
    <property type="protein sequence ID" value="RHA69806.1"/>
    <property type="molecule type" value="Genomic_DNA"/>
</dbReference>
<dbReference type="Proteomes" id="UP000284465">
    <property type="component" value="Unassembled WGS sequence"/>
</dbReference>
<evidence type="ECO:0000256" key="1">
    <source>
        <dbReference type="SAM" id="MobiDB-lite"/>
    </source>
</evidence>
<comment type="caution">
    <text evidence="2">The sequence shown here is derived from an EMBL/GenBank/DDBJ whole genome shotgun (WGS) entry which is preliminary data.</text>
</comment>
<feature type="region of interest" description="Disordered" evidence="1">
    <location>
        <begin position="94"/>
        <end position="122"/>
    </location>
</feature>
<evidence type="ECO:0000313" key="2">
    <source>
        <dbReference type="EMBL" id="RHA69806.1"/>
    </source>
</evidence>
<protein>
    <submittedName>
        <fullName evidence="2">Uncharacterized protein</fullName>
    </submittedName>
</protein>
<dbReference type="RefSeq" id="WP_118590290.1">
    <property type="nucleotide sequence ID" value="NZ_QSFP01000002.1"/>
</dbReference>
<gene>
    <name evidence="2" type="ORF">DW927_03075</name>
</gene>
<sequence>MDKKNIVKKFMKDMEQRQNEFSMALSDCIGAVDAADAAIKVVVMEQYCEILKAQEPENFDPALYQILKRISKKGSRKLVIGTEEEVAESIKKTKERYKDKPDDLDEIEKNDIRNDDRYFRMP</sequence>
<accession>A0A3R6CJ74</accession>
<proteinExistence type="predicted"/>
<evidence type="ECO:0000313" key="3">
    <source>
        <dbReference type="Proteomes" id="UP000284465"/>
    </source>
</evidence>
<dbReference type="AlphaFoldDB" id="A0A3R6CJ74"/>